<feature type="compositionally biased region" description="Basic and acidic residues" evidence="1">
    <location>
        <begin position="54"/>
        <end position="66"/>
    </location>
</feature>
<evidence type="ECO:0000313" key="2">
    <source>
        <dbReference type="EMBL" id="BBW97651.1"/>
    </source>
</evidence>
<organism evidence="2 3">
    <name type="scientific">Geobacillus subterraneus</name>
    <dbReference type="NCBI Taxonomy" id="129338"/>
    <lineage>
        <taxon>Bacteria</taxon>
        <taxon>Bacillati</taxon>
        <taxon>Bacillota</taxon>
        <taxon>Bacilli</taxon>
        <taxon>Bacillales</taxon>
        <taxon>Anoxybacillaceae</taxon>
        <taxon>Geobacillus</taxon>
    </lineage>
</organism>
<gene>
    <name evidence="2" type="ORF">GsuE55_24840</name>
</gene>
<keyword evidence="3" id="KW-1185">Reference proteome</keyword>
<accession>A0A679G105</accession>
<evidence type="ECO:0000256" key="1">
    <source>
        <dbReference type="SAM" id="MobiDB-lite"/>
    </source>
</evidence>
<evidence type="ECO:0000313" key="3">
    <source>
        <dbReference type="Proteomes" id="UP000501421"/>
    </source>
</evidence>
<sequence length="66" mass="7068">MGIVISAADAAPGARCFDEPGLFVKQTGLDSGGDVFIGKRQLLPRETLAVQPGNERRSNGRRENVQ</sequence>
<name>A0A679G105_9BACL</name>
<dbReference type="EMBL" id="AP022557">
    <property type="protein sequence ID" value="BBW97651.1"/>
    <property type="molecule type" value="Genomic_DNA"/>
</dbReference>
<protein>
    <submittedName>
        <fullName evidence="2">Uncharacterized protein</fullName>
    </submittedName>
</protein>
<dbReference type="Proteomes" id="UP000501421">
    <property type="component" value="Chromosome"/>
</dbReference>
<dbReference type="AlphaFoldDB" id="A0A679G105"/>
<reference evidence="3" key="1">
    <citation type="journal article" date="2020" name="Microbiol. Resour. Announc.">
        <title>Complete Genome Sequence of Geobacillus sp. Strain E55-1, Isolated from Mine Geyser in Japan.</title>
        <authorList>
            <person name="Miyazaki K."/>
            <person name="Hase E."/>
            <person name="Tokito N."/>
        </authorList>
    </citation>
    <scope>NUCLEOTIDE SEQUENCE [LARGE SCALE GENOMIC DNA]</scope>
    <source>
        <strain evidence="3">E55-1</strain>
    </source>
</reference>
<proteinExistence type="predicted"/>
<feature type="region of interest" description="Disordered" evidence="1">
    <location>
        <begin position="47"/>
        <end position="66"/>
    </location>
</feature>